<evidence type="ECO:0000256" key="1">
    <source>
        <dbReference type="SAM" id="Coils"/>
    </source>
</evidence>
<dbReference type="EMBL" id="FOQU01000001">
    <property type="protein sequence ID" value="SFH89967.1"/>
    <property type="molecule type" value="Genomic_DNA"/>
</dbReference>
<accession>A0A1I3DT91</accession>
<sequence length="1444" mass="156198">MSSTVRPPRRTASDDAIELRDMRPQVTQTEGAIANNESTRTPPVEAKQNTLIDGLKSAGEFMRPAPGKLKAIRANFRGRPMTVGSRILGTGKTRSSDTPNPAFITEPSTESTIGPVPDSGLLTQADEIADRVEATLDTSLAVLPEINKRPQRSLGMRALAAIPGLGHAVKPKTIRQLMASDPAYKATSGTATQTTGDRSSSATETRARQVRMLEQLDTHRQIYEQAARNVQQAEGELESAKREASAPASSSTAAELVKAKEQSLKEAHNQLTKAAADLRASASVSSLLDVGAQVLSTDLVHQKIKFVDTQITHVRNALGHEDEHAAGIVDHLTTLKTQIDRKYQSSTKNLADAQKLNDETVALVEELEQLENQLAEVQTTLQIPPGANAKAAQERIARDALKNSAGRILKTRQEEAHDAQRARTEFIPYLDEEIGRLGQLQGKLKAASDKLKGPGASVSNKQKTTQTQLDWNRELEQQLSILGTHTIASTAPGFDAASLAGTDGRDLVARLQKVAEALPPDDTTAERMLPRAAAVEMISRALAVATGGNLKDAGQLLDDLTAHPLNHWIRPPENDGSEIGYTAPSAQMENLLEFMAHIPRGTEVLNLASTAPLSDGLERAQVEAVQAYWIAHETQKSATDDVKTWLGKAMNVASRAVRNSKEQTVFDVDGLPLRERAAFNAVRNGFLSNAKGSDYDLNNQNLLKVTDSIEHLEDTRPAYSSWLPRTAHPAKLASPFHPRAVKFAQRQMEAQGMETTKTRAEASIMTTFEQLGKDARKHFGELSAQSTQPAQRAGTAATPAQSSAGAAGGEQERLLSATLIALSDYVGHEQRSPSLVSRLASPMSPPDFRHTKRIYDAQLGPNEKTRIRQAVYALLVPPRPASGPRRLTKPNPNHVVALPPAIEALFENERVSIVDLLKTLEQTLGSSPDATKAAMASSITALREDFATDSDSGAKIEDKVRLAKMRGVHSKGDVKEFFRPMLETLRLRDQITLTSGGTLGGGIPILPAVPKFPMTASIGVHAKRAESYIQIKSPTFASEIQVGTIDSTVRDAKVTLGHRLEVGIATLTAPSGTVKFEMARPVTTSTTFRILRGKDEKGARKEQEAIDDTLNLLDVMLAWDEKVADDGAPFADPLEAIFAMCPDALVASGERKAQTNQFTMEAGAIARLRTPGHHFSVGATVTPLSLKAERTTERGTEQTGYPHQAVYDQSSQTRQRANASASAGVMGTPFQQPIGKIGADGKGTGEAHINLTGNLVEVSRELASNFEKNGATRFPIGDLTGGSVDRSYGTPKDLLAEIETNREDWLLRCLDVLPREKTEEVDTFERRTVAAGVLAQFESDLRAAGSNSSFQFNIKYEMNPRISGLIDGLRGVEALAVLQGDMATAAETRKAMNSILSYRACWTAKNMAVRSKGKTSEDMGIDFFLRWQKTASSESSRAISVFPA</sequence>
<feature type="region of interest" description="Disordered" evidence="2">
    <location>
        <begin position="185"/>
        <end position="206"/>
    </location>
</feature>
<name>A0A1I3DT91_9BURK</name>
<protein>
    <submittedName>
        <fullName evidence="3">Uncharacterized protein</fullName>
    </submittedName>
</protein>
<keyword evidence="1" id="KW-0175">Coiled coil</keyword>
<feature type="region of interest" description="Disordered" evidence="2">
    <location>
        <begin position="82"/>
        <end position="116"/>
    </location>
</feature>
<organism evidence="3 4">
    <name type="scientific">Paraburkholderia megapolitana</name>
    <dbReference type="NCBI Taxonomy" id="420953"/>
    <lineage>
        <taxon>Bacteria</taxon>
        <taxon>Pseudomonadati</taxon>
        <taxon>Pseudomonadota</taxon>
        <taxon>Betaproteobacteria</taxon>
        <taxon>Burkholderiales</taxon>
        <taxon>Burkholderiaceae</taxon>
        <taxon>Paraburkholderia</taxon>
    </lineage>
</organism>
<keyword evidence="4" id="KW-1185">Reference proteome</keyword>
<dbReference type="STRING" id="420953.SAMN05192543_101513"/>
<dbReference type="Proteomes" id="UP000199548">
    <property type="component" value="Unassembled WGS sequence"/>
</dbReference>
<feature type="compositionally biased region" description="Low complexity" evidence="2">
    <location>
        <begin position="793"/>
        <end position="805"/>
    </location>
</feature>
<gene>
    <name evidence="3" type="ORF">SAMN05192543_101513</name>
</gene>
<reference evidence="3 4" key="1">
    <citation type="submission" date="2016-10" db="EMBL/GenBank/DDBJ databases">
        <authorList>
            <person name="de Groot N.N."/>
        </authorList>
    </citation>
    <scope>NUCLEOTIDE SEQUENCE [LARGE SCALE GENOMIC DNA]</scope>
    <source>
        <strain evidence="3 4">LMG 23650</strain>
    </source>
</reference>
<proteinExistence type="predicted"/>
<feature type="compositionally biased region" description="Polar residues" evidence="2">
    <location>
        <begin position="187"/>
        <end position="204"/>
    </location>
</feature>
<feature type="region of interest" description="Disordered" evidence="2">
    <location>
        <begin position="1"/>
        <end position="43"/>
    </location>
</feature>
<feature type="compositionally biased region" description="Low complexity" evidence="2">
    <location>
        <begin position="245"/>
        <end position="254"/>
    </location>
</feature>
<evidence type="ECO:0000313" key="3">
    <source>
        <dbReference type="EMBL" id="SFH89967.1"/>
    </source>
</evidence>
<feature type="region of interest" description="Disordered" evidence="2">
    <location>
        <begin position="783"/>
        <end position="809"/>
    </location>
</feature>
<evidence type="ECO:0000256" key="2">
    <source>
        <dbReference type="SAM" id="MobiDB-lite"/>
    </source>
</evidence>
<feature type="coiled-coil region" evidence="1">
    <location>
        <begin position="350"/>
        <end position="380"/>
    </location>
</feature>
<feature type="compositionally biased region" description="Polar residues" evidence="2">
    <location>
        <begin position="25"/>
        <end position="43"/>
    </location>
</feature>
<feature type="region of interest" description="Disordered" evidence="2">
    <location>
        <begin position="229"/>
        <end position="261"/>
    </location>
</feature>
<feature type="compositionally biased region" description="Basic and acidic residues" evidence="2">
    <location>
        <begin position="11"/>
        <end position="23"/>
    </location>
</feature>
<evidence type="ECO:0000313" key="4">
    <source>
        <dbReference type="Proteomes" id="UP000199548"/>
    </source>
</evidence>